<reference evidence="2 3" key="1">
    <citation type="submission" date="2017-11" db="EMBL/GenBank/DDBJ databases">
        <title>Bacillus camelliae sp. nov., isolated from pu'er tea.</title>
        <authorList>
            <person name="Niu L."/>
        </authorList>
    </citation>
    <scope>NUCLEOTIDE SEQUENCE [LARGE SCALE GENOMIC DNA]</scope>
    <source>
        <strain evidence="2 3">7578-1</strain>
    </source>
</reference>
<evidence type="ECO:0000313" key="2">
    <source>
        <dbReference type="EMBL" id="PKR85831.1"/>
    </source>
</evidence>
<feature type="domain" description="DUF4397" evidence="1">
    <location>
        <begin position="57"/>
        <end position="169"/>
    </location>
</feature>
<evidence type="ECO:0000313" key="3">
    <source>
        <dbReference type="Proteomes" id="UP000233440"/>
    </source>
</evidence>
<proteinExistence type="predicted"/>
<dbReference type="OrthoDB" id="9783299at2"/>
<sequence length="236" mass="27257">MKNQSYYLQRAAQYNLLADYFKYKDPAAHIQYYQKHLEYLNKALWLSRANNGLNPVYVRFLNATKAVANIDIYTNGKMLIKDLPFKNITPYYTLHEGKHHLDIYPAGNQISTIINKNIRFETGHAYTLATVATNNKLQLLTFEDFPEVSSQEAKVKFIHLTSEYPSVNVLMKNKETLFKNITYKASTEYTTMKPTATNIEVVDNETSKVIHNLEDIEISSSKSFTIFFVDSQLMIV</sequence>
<dbReference type="AlphaFoldDB" id="A0A2N3LMH1"/>
<dbReference type="RefSeq" id="WP_101353203.1">
    <property type="nucleotide sequence ID" value="NZ_PIQO01000003.1"/>
</dbReference>
<protein>
    <recommendedName>
        <fullName evidence="1">DUF4397 domain-containing protein</fullName>
    </recommendedName>
</protein>
<evidence type="ECO:0000259" key="1">
    <source>
        <dbReference type="Pfam" id="PF14344"/>
    </source>
</evidence>
<dbReference type="EMBL" id="PIQO01000003">
    <property type="protein sequence ID" value="PKR85831.1"/>
    <property type="molecule type" value="Genomic_DNA"/>
</dbReference>
<dbReference type="InterPro" id="IPR025510">
    <property type="entry name" value="DUF4397"/>
</dbReference>
<accession>A0A2N3LMH1</accession>
<dbReference type="Proteomes" id="UP000233440">
    <property type="component" value="Unassembled WGS sequence"/>
</dbReference>
<organism evidence="2 3">
    <name type="scientific">Heyndrickxia camelliae</name>
    <dbReference type="NCBI Taxonomy" id="1707093"/>
    <lineage>
        <taxon>Bacteria</taxon>
        <taxon>Bacillati</taxon>
        <taxon>Bacillota</taxon>
        <taxon>Bacilli</taxon>
        <taxon>Bacillales</taxon>
        <taxon>Bacillaceae</taxon>
        <taxon>Heyndrickxia</taxon>
    </lineage>
</organism>
<name>A0A2N3LMH1_9BACI</name>
<keyword evidence="3" id="KW-1185">Reference proteome</keyword>
<dbReference type="Pfam" id="PF14344">
    <property type="entry name" value="DUF4397"/>
    <property type="match status" value="1"/>
</dbReference>
<gene>
    <name evidence="2" type="ORF">CWO92_05500</name>
</gene>
<comment type="caution">
    <text evidence="2">The sequence shown here is derived from an EMBL/GenBank/DDBJ whole genome shotgun (WGS) entry which is preliminary data.</text>
</comment>